<dbReference type="EMBL" id="VOIH02000003">
    <property type="protein sequence ID" value="KAF3451697.1"/>
    <property type="molecule type" value="Genomic_DNA"/>
</dbReference>
<evidence type="ECO:0000256" key="5">
    <source>
        <dbReference type="ARBA" id="ARBA00023098"/>
    </source>
</evidence>
<feature type="compositionally biased region" description="Low complexity" evidence="8">
    <location>
        <begin position="33"/>
        <end position="45"/>
    </location>
</feature>
<dbReference type="CDD" id="cd07211">
    <property type="entry name" value="Pat_PNPLA8"/>
    <property type="match status" value="1"/>
</dbReference>
<dbReference type="Gene3D" id="1.25.10.10">
    <property type="entry name" value="Leucine-rich Repeat Variant"/>
    <property type="match status" value="1"/>
</dbReference>
<dbReference type="Pfam" id="PF01734">
    <property type="entry name" value="Patatin"/>
    <property type="match status" value="1"/>
</dbReference>
<dbReference type="GO" id="GO:0016020">
    <property type="term" value="C:membrane"/>
    <property type="evidence" value="ECO:0007669"/>
    <property type="project" value="TreeGrafter"/>
</dbReference>
<feature type="region of interest" description="Disordered" evidence="8">
    <location>
        <begin position="1241"/>
        <end position="1270"/>
    </location>
</feature>
<keyword evidence="4 6" id="KW-0442">Lipid degradation</keyword>
<dbReference type="SUPFAM" id="SSF52151">
    <property type="entry name" value="FabD/lysophospholipase-like"/>
    <property type="match status" value="1"/>
</dbReference>
<feature type="short sequence motif" description="GXSXG" evidence="6">
    <location>
        <begin position="568"/>
        <end position="572"/>
    </location>
</feature>
<feature type="domain" description="PNPLA" evidence="9">
    <location>
        <begin position="532"/>
        <end position="775"/>
    </location>
</feature>
<dbReference type="EC" id="3.1.1.-" evidence="7"/>
<keyword evidence="3 6" id="KW-0378">Hydrolase</keyword>
<dbReference type="PANTHER" id="PTHR24185">
    <property type="entry name" value="CALCIUM-INDEPENDENT PHOSPHOLIPASE A2-GAMMA"/>
    <property type="match status" value="1"/>
</dbReference>
<keyword evidence="11" id="KW-1185">Reference proteome</keyword>
<dbReference type="InterPro" id="IPR032675">
    <property type="entry name" value="LRR_dom_sf"/>
</dbReference>
<comment type="similarity">
    <text evidence="7">Belongs to the patatin family.</text>
</comment>
<dbReference type="Proteomes" id="UP000796880">
    <property type="component" value="Unassembled WGS sequence"/>
</dbReference>
<feature type="compositionally biased region" description="Polar residues" evidence="8">
    <location>
        <begin position="1020"/>
        <end position="1030"/>
    </location>
</feature>
<evidence type="ECO:0000256" key="8">
    <source>
        <dbReference type="SAM" id="MobiDB-lite"/>
    </source>
</evidence>
<evidence type="ECO:0000256" key="1">
    <source>
        <dbReference type="ARBA" id="ARBA00022614"/>
    </source>
</evidence>
<dbReference type="PROSITE" id="PS51635">
    <property type="entry name" value="PNPLA"/>
    <property type="match status" value="1"/>
</dbReference>
<dbReference type="InterPro" id="IPR016035">
    <property type="entry name" value="Acyl_Trfase/lysoPLipase"/>
</dbReference>
<dbReference type="Pfam" id="PF00514">
    <property type="entry name" value="Arm"/>
    <property type="match status" value="1"/>
</dbReference>
<comment type="caution">
    <text evidence="10">The sequence shown here is derived from an EMBL/GenBank/DDBJ whole genome shotgun (WGS) entry which is preliminary data.</text>
</comment>
<keyword evidence="5 6" id="KW-0443">Lipid metabolism</keyword>
<dbReference type="SUPFAM" id="SSF48371">
    <property type="entry name" value="ARM repeat"/>
    <property type="match status" value="1"/>
</dbReference>
<evidence type="ECO:0000259" key="9">
    <source>
        <dbReference type="PROSITE" id="PS51635"/>
    </source>
</evidence>
<dbReference type="InterPro" id="IPR002641">
    <property type="entry name" value="PNPLA_dom"/>
</dbReference>
<dbReference type="OrthoDB" id="630895at2759"/>
<evidence type="ECO:0000256" key="7">
    <source>
        <dbReference type="RuleBase" id="RU361262"/>
    </source>
</evidence>
<feature type="active site" description="Nucleophile" evidence="6">
    <location>
        <position position="570"/>
    </location>
</feature>
<dbReference type="GO" id="GO:0006631">
    <property type="term" value="P:fatty acid metabolic process"/>
    <property type="evidence" value="ECO:0007669"/>
    <property type="project" value="TreeGrafter"/>
</dbReference>
<feature type="region of interest" description="Disordered" evidence="8">
    <location>
        <begin position="1016"/>
        <end position="1041"/>
    </location>
</feature>
<sequence length="1323" mass="145945">MSWGLGWKRPSEIFHLTLNYGTDDPPEDPGRISSSSSCSTSSSSSILSQDQELGFRIDLDWSAGDDEDQVALRLQSQLMVALPMPQDTVVVELSSGEEEENVCVDMKVVRRREPLRAVTLYKTAGSGQQNDGTGVLTRLLRSNLPSATPGIGDGVSGCGEHWKTVTALSVCGCGLSVLPVELTRLPVLEKLYLDNNRLSLLPSELGEMRCLKVLRVDYNMLISVPVELRQCVGLVELSLEHNKLVRPLLDFRAMAELRVLRLFGNPLEFLPEILPLHKLRHLSLANMRIVADDNLRSVNVQIEMENSSYFIASRHKLSAFFSLIFRFSSCHHPLLASALAKIMQDQGNRVVVGKDENAVRQLISMITSDNRHVVEQACSALSSLAADVSIAMQLIKSEIMQPIETVLRSVSTEEVISVLQVVVKLAFASDIVSQKMLTKDVLKSLKFLCAHKNPEVQRLALLAVGNLAFCLENRQLLVTSESLRELLLRLTVAPEPCVNKAAARALAILGENENLRRAIRGRQVPKQGLRILAMDGGGMKGLATVQILKEIEKGTGKRIHELFDLICGTSTGGMLAIALGVKLMTIDQCEEIYKNLGKLVFAEPVPKDNEAATWREKLDQLYKSSSQSFRVVVHGSKHSADQFERLLKEMCADDDGDLLIESAVKNVPKVFVVSTLVSVMPAQPFVFRNYQYPAGTPEVPLTNSESSGITILGSPTTGAQVGYKRSAFIGSCKHQVWQAIRASSAAPYYLDDYSDDVNRWQDGAIVANNPTIFAIREAQLLWPDTKIDSLVSIGCGSVPTKVRKGGWRYLDTGQVLIESACSVDRVEEALSTLLPMLPEIQYYRFNPVDERCDMELDETDPAVWLKLEGAVEEYIQNNSLSFKNVCERLLLPFHQDEKWSENLKSLQFPKTKASKAGEKSPSLGWRRNVLLVEASHGPDSGRVLHHARTLESFCARNAIRLSHMQGISGFVKTVPATTFPTPFASPLFTGSFPSSPLLYSPDVGPQRAGRIDLVPPLSLDGQSVKTTASPPKSPSGPRQLSLPARSLHEKLQNSPQVGVIHLALQNDSLGSILSWQNDVFVVAEPGELAEKFLLSVKLSMSSVMQSHRIKDSSLANISTVSDLVAHKPHFQIGGIVHRYMGRQTQVMEDDQEIGAYLFRRTVPSMHLTPDDVRWMVGAWRDRIIICTGTYGPTPTLIKAFLDSGAKAVICSSVDPPEMPVTAVHGSGEFNVFENGRFEIGEEEAEDDDAEPASPVSDWEDSDPEKNGDHSVDIWDADEEEMSQFVCQLYEPLFRDGAPVDAALQHALASHRKLRYACHLPSIQ</sequence>
<dbReference type="GO" id="GO:0016042">
    <property type="term" value="P:lipid catabolic process"/>
    <property type="evidence" value="ECO:0007669"/>
    <property type="project" value="UniProtKB-UniRule"/>
</dbReference>
<evidence type="ECO:0000313" key="10">
    <source>
        <dbReference type="EMBL" id="KAF3451697.1"/>
    </source>
</evidence>
<gene>
    <name evidence="10" type="ORF">FNV43_RR07793</name>
</gene>
<evidence type="ECO:0000256" key="6">
    <source>
        <dbReference type="PROSITE-ProRule" id="PRU01161"/>
    </source>
</evidence>
<feature type="compositionally biased region" description="Acidic residues" evidence="8">
    <location>
        <begin position="1241"/>
        <end position="1250"/>
    </location>
</feature>
<feature type="short sequence motif" description="DGA/G" evidence="6">
    <location>
        <begin position="762"/>
        <end position="764"/>
    </location>
</feature>
<name>A0A8K0HFC6_9ROSA</name>
<dbReference type="SMART" id="SM00369">
    <property type="entry name" value="LRR_TYP"/>
    <property type="match status" value="3"/>
</dbReference>
<evidence type="ECO:0000256" key="4">
    <source>
        <dbReference type="ARBA" id="ARBA00022963"/>
    </source>
</evidence>
<comment type="function">
    <text evidence="7">Lipolytic acyl hydrolase (LAH).</text>
</comment>
<reference evidence="10" key="1">
    <citation type="submission" date="2020-03" db="EMBL/GenBank/DDBJ databases">
        <title>A high-quality chromosome-level genome assembly of a woody plant with both climbing and erect habits, Rhamnella rubrinervis.</title>
        <authorList>
            <person name="Lu Z."/>
            <person name="Yang Y."/>
            <person name="Zhu X."/>
            <person name="Sun Y."/>
        </authorList>
    </citation>
    <scope>NUCLEOTIDE SEQUENCE</scope>
    <source>
        <strain evidence="10">BYM</strain>
        <tissue evidence="10">Leaf</tissue>
    </source>
</reference>
<dbReference type="GO" id="GO:0004620">
    <property type="term" value="F:phospholipase activity"/>
    <property type="evidence" value="ECO:0007669"/>
    <property type="project" value="InterPro"/>
</dbReference>
<comment type="domain">
    <text evidence="7">The nitrogen atoms of the two glycine residues in the GGXR motif define the oxyanion hole, and stabilize the oxyanion that forms during the nucleophilic attack by the catalytic serine during substrate cleavage.</text>
</comment>
<keyword evidence="1" id="KW-0433">Leucine-rich repeat</keyword>
<evidence type="ECO:0000256" key="3">
    <source>
        <dbReference type="ARBA" id="ARBA00022801"/>
    </source>
</evidence>
<dbReference type="PANTHER" id="PTHR24185:SF1">
    <property type="entry name" value="CALCIUM-INDEPENDENT PHOSPHOLIPASE A2-GAMMA"/>
    <property type="match status" value="1"/>
</dbReference>
<dbReference type="InterPro" id="IPR003591">
    <property type="entry name" value="Leu-rich_rpt_typical-subtyp"/>
</dbReference>
<dbReference type="InterPro" id="IPR011989">
    <property type="entry name" value="ARM-like"/>
</dbReference>
<accession>A0A8K0HFC6</accession>
<dbReference type="InterPro" id="IPR000225">
    <property type="entry name" value="Armadillo"/>
</dbReference>
<evidence type="ECO:0000256" key="2">
    <source>
        <dbReference type="ARBA" id="ARBA00022737"/>
    </source>
</evidence>
<dbReference type="InterPro" id="IPR016024">
    <property type="entry name" value="ARM-type_fold"/>
</dbReference>
<dbReference type="InterPro" id="IPR045217">
    <property type="entry name" value="PNPLA8-like"/>
</dbReference>
<proteinExistence type="inferred from homology"/>
<feature type="region of interest" description="Disordered" evidence="8">
    <location>
        <begin position="20"/>
        <end position="45"/>
    </location>
</feature>
<feature type="active site" description="Proton acceptor" evidence="6">
    <location>
        <position position="762"/>
    </location>
</feature>
<keyword evidence="2" id="KW-0677">Repeat</keyword>
<protein>
    <recommendedName>
        <fullName evidence="7">Patatin</fullName>
        <ecNumber evidence="7">3.1.1.-</ecNumber>
    </recommendedName>
</protein>
<dbReference type="Gene3D" id="3.80.10.10">
    <property type="entry name" value="Ribonuclease Inhibitor"/>
    <property type="match status" value="1"/>
</dbReference>
<dbReference type="Gene3D" id="3.40.1090.10">
    <property type="entry name" value="Cytosolic phospholipase A2 catalytic domain"/>
    <property type="match status" value="1"/>
</dbReference>
<feature type="short sequence motif" description="GXGXXG" evidence="6">
    <location>
        <begin position="536"/>
        <end position="541"/>
    </location>
</feature>
<dbReference type="SUPFAM" id="SSF52075">
    <property type="entry name" value="Outer arm dynein light chain 1"/>
    <property type="match status" value="1"/>
</dbReference>
<evidence type="ECO:0000313" key="11">
    <source>
        <dbReference type="Proteomes" id="UP000796880"/>
    </source>
</evidence>
<organism evidence="10 11">
    <name type="scientific">Rhamnella rubrinervis</name>
    <dbReference type="NCBI Taxonomy" id="2594499"/>
    <lineage>
        <taxon>Eukaryota</taxon>
        <taxon>Viridiplantae</taxon>
        <taxon>Streptophyta</taxon>
        <taxon>Embryophyta</taxon>
        <taxon>Tracheophyta</taxon>
        <taxon>Spermatophyta</taxon>
        <taxon>Magnoliopsida</taxon>
        <taxon>eudicotyledons</taxon>
        <taxon>Gunneridae</taxon>
        <taxon>Pentapetalae</taxon>
        <taxon>rosids</taxon>
        <taxon>fabids</taxon>
        <taxon>Rosales</taxon>
        <taxon>Rhamnaceae</taxon>
        <taxon>rhamnoid group</taxon>
        <taxon>Rhamneae</taxon>
        <taxon>Rhamnella</taxon>
    </lineage>
</organism>